<sequence>MEHINDLLMAMKPLLEQYGYLALIVSIFLEGIGIPMPGQSLMIAASIISSEHVMNLSLVMIVSWLSCFFGNTCGYLIGYYFEGWLDKKGYISGPKMLKLQNTIQRYGPACLVVSRFIEGMKQFMPLACGIAKMSRKEFLLGNALATTIWVAVFSLLTNFAFEHLSVLSQFYTDHRYVVWSSAALLFSLMIFALLKRKKSINTLHK</sequence>
<accession>A0A8B3DC67</accession>
<evidence type="ECO:0000313" key="3">
    <source>
        <dbReference type="EMBL" id="RIW09067.1"/>
    </source>
</evidence>
<proteinExistence type="predicted"/>
<dbReference type="InterPro" id="IPR032816">
    <property type="entry name" value="VTT_dom"/>
</dbReference>
<comment type="caution">
    <text evidence="3">The sequence shown here is derived from an EMBL/GenBank/DDBJ whole genome shotgun (WGS) entry which is preliminary data.</text>
</comment>
<keyword evidence="1" id="KW-1133">Transmembrane helix</keyword>
<dbReference type="PANTHER" id="PTHR42709:SF2">
    <property type="entry name" value="INNER MEMBRANE PROTEIN YOHD"/>
    <property type="match status" value="1"/>
</dbReference>
<feature type="transmembrane region" description="Helical" evidence="1">
    <location>
        <begin position="56"/>
        <end position="81"/>
    </location>
</feature>
<evidence type="ECO:0000256" key="1">
    <source>
        <dbReference type="SAM" id="Phobius"/>
    </source>
</evidence>
<feature type="transmembrane region" description="Helical" evidence="1">
    <location>
        <begin position="18"/>
        <end position="36"/>
    </location>
</feature>
<keyword evidence="1" id="KW-0812">Transmembrane</keyword>
<feature type="transmembrane region" description="Helical" evidence="1">
    <location>
        <begin position="138"/>
        <end position="156"/>
    </location>
</feature>
<feature type="transmembrane region" description="Helical" evidence="1">
    <location>
        <begin position="176"/>
        <end position="194"/>
    </location>
</feature>
<dbReference type="InterPro" id="IPR051311">
    <property type="entry name" value="DedA_domain"/>
</dbReference>
<dbReference type="PANTHER" id="PTHR42709">
    <property type="entry name" value="ALKALINE PHOSPHATASE LIKE PROTEIN"/>
    <property type="match status" value="1"/>
</dbReference>
<keyword evidence="1" id="KW-0472">Membrane</keyword>
<dbReference type="Proteomes" id="UP000253437">
    <property type="component" value="Unassembled WGS sequence"/>
</dbReference>
<dbReference type="AlphaFoldDB" id="A0A8B3DC67"/>
<evidence type="ECO:0000259" key="2">
    <source>
        <dbReference type="Pfam" id="PF09335"/>
    </source>
</evidence>
<dbReference type="GO" id="GO:0005886">
    <property type="term" value="C:plasma membrane"/>
    <property type="evidence" value="ECO:0007669"/>
    <property type="project" value="UniProtKB-ARBA"/>
</dbReference>
<feature type="domain" description="VTT" evidence="2">
    <location>
        <begin position="37"/>
        <end position="156"/>
    </location>
</feature>
<dbReference type="EMBL" id="QOUW02000089">
    <property type="protein sequence ID" value="RIW09067.1"/>
    <property type="molecule type" value="Genomic_DNA"/>
</dbReference>
<dbReference type="Pfam" id="PF09335">
    <property type="entry name" value="VTT_dom"/>
    <property type="match status" value="1"/>
</dbReference>
<evidence type="ECO:0000313" key="4">
    <source>
        <dbReference type="Proteomes" id="UP000253437"/>
    </source>
</evidence>
<name>A0A8B3DC67_VIBHA</name>
<organism evidence="3 4">
    <name type="scientific">Vibrio harveyi</name>
    <name type="common">Beneckea harveyi</name>
    <dbReference type="NCBI Taxonomy" id="669"/>
    <lineage>
        <taxon>Bacteria</taxon>
        <taxon>Pseudomonadati</taxon>
        <taxon>Pseudomonadota</taxon>
        <taxon>Gammaproteobacteria</taxon>
        <taxon>Vibrionales</taxon>
        <taxon>Vibrionaceae</taxon>
        <taxon>Vibrio</taxon>
    </lineage>
</organism>
<protein>
    <submittedName>
        <fullName evidence="3">DedA family protein</fullName>
    </submittedName>
</protein>
<gene>
    <name evidence="3" type="ORF">DS957_018980</name>
</gene>
<reference evidence="3 4" key="1">
    <citation type="submission" date="2018-08" db="EMBL/GenBank/DDBJ databases">
        <title>Vibrio harveyi strains pathogenic to white snook Centropomus viridis Lockington (1877) and potential probiotic bacteria.</title>
        <authorList>
            <person name="Soto-Rodriguez S."/>
            <person name="Gomez-Gil B."/>
            <person name="Lozano-Olvera R."/>
        </authorList>
    </citation>
    <scope>NUCLEOTIDE SEQUENCE [LARGE SCALE GENOMIC DNA]</scope>
    <source>
        <strain evidence="3 4">CAIM 1508</strain>
    </source>
</reference>